<dbReference type="Pfam" id="PF03401">
    <property type="entry name" value="TctC"/>
    <property type="match status" value="1"/>
</dbReference>
<organism evidence="2 3">
    <name type="scientific">Comamonas terrigena</name>
    <dbReference type="NCBI Taxonomy" id="32013"/>
    <lineage>
        <taxon>Bacteria</taxon>
        <taxon>Pseudomonadati</taxon>
        <taxon>Pseudomonadota</taxon>
        <taxon>Betaproteobacteria</taxon>
        <taxon>Burkholderiales</taxon>
        <taxon>Comamonadaceae</taxon>
        <taxon>Comamonas</taxon>
    </lineage>
</organism>
<dbReference type="InterPro" id="IPR005064">
    <property type="entry name" value="BUG"/>
</dbReference>
<dbReference type="PANTHER" id="PTHR42928">
    <property type="entry name" value="TRICARBOXYLATE-BINDING PROTEIN"/>
    <property type="match status" value="1"/>
</dbReference>
<dbReference type="PANTHER" id="PTHR42928:SF5">
    <property type="entry name" value="BLR1237 PROTEIN"/>
    <property type="match status" value="1"/>
</dbReference>
<accession>A0A2A7UQ18</accession>
<dbReference type="STRING" id="1219032.GCA_001515545_03743"/>
<evidence type="ECO:0000313" key="3">
    <source>
        <dbReference type="Proteomes" id="UP000220246"/>
    </source>
</evidence>
<dbReference type="EMBL" id="PDEA01000001">
    <property type="protein sequence ID" value="PEH87372.1"/>
    <property type="molecule type" value="Genomic_DNA"/>
</dbReference>
<dbReference type="InterPro" id="IPR042100">
    <property type="entry name" value="Bug_dom1"/>
</dbReference>
<dbReference type="RefSeq" id="WP_066541207.1">
    <property type="nucleotide sequence ID" value="NZ_DALZSI010000008.1"/>
</dbReference>
<dbReference type="Gene3D" id="3.40.190.150">
    <property type="entry name" value="Bordetella uptake gene, domain 1"/>
    <property type="match status" value="1"/>
</dbReference>
<protein>
    <submittedName>
        <fullName evidence="2">Tripartite tricarboxylate transporter substrate binding protein</fullName>
    </submittedName>
</protein>
<dbReference type="Proteomes" id="UP000220246">
    <property type="component" value="Unassembled WGS sequence"/>
</dbReference>
<name>A0A2A7UQ18_COMTR</name>
<sequence length="332" mass="34909">MDRRQWLAGTAAVAAGGLWGTRALAQTAAPGLAGWPRQSIRWLVPYPPGGGTDVLARTVAEAMRPALGQPIVIENKPGASTNIAAHQVATARADGYTLMSADNAVLAFNEHLFRKLPFEPARDFSYIGGISRFPLVLVVNPAFPVQTVAQLLERAQAQPGGIHYASPGNGSPHHLAMELFKQRTGAQLTHVPYKGAAPAVADVMGGQVPCMFLDLAAGLPLMQTGKVRPLASGSAQRLAALPQVPTLAEAGVSGAEVYAFQGVLGPAGIPTAVVERLNAELNRALASPAVALRLKELGMDALAGSPTQFYTQAREEARRWGEIIQRAGVQLD</sequence>
<comment type="caution">
    <text evidence="2">The sequence shown here is derived from an EMBL/GenBank/DDBJ whole genome shotgun (WGS) entry which is preliminary data.</text>
</comment>
<dbReference type="GeneID" id="80803304"/>
<dbReference type="Gene3D" id="3.40.190.10">
    <property type="entry name" value="Periplasmic binding protein-like II"/>
    <property type="match status" value="1"/>
</dbReference>
<dbReference type="AlphaFoldDB" id="A0A2A7UQ18"/>
<evidence type="ECO:0000313" key="2">
    <source>
        <dbReference type="EMBL" id="PEH87372.1"/>
    </source>
</evidence>
<evidence type="ECO:0000256" key="1">
    <source>
        <dbReference type="ARBA" id="ARBA00006987"/>
    </source>
</evidence>
<dbReference type="OrthoDB" id="8678477at2"/>
<gene>
    <name evidence="2" type="ORF">CRM82_00950</name>
</gene>
<comment type="similarity">
    <text evidence="1">Belongs to the UPF0065 (bug) family.</text>
</comment>
<dbReference type="CDD" id="cd13578">
    <property type="entry name" value="PBP2_Bug27"/>
    <property type="match status" value="1"/>
</dbReference>
<proteinExistence type="inferred from homology"/>
<dbReference type="SUPFAM" id="SSF53850">
    <property type="entry name" value="Periplasmic binding protein-like II"/>
    <property type="match status" value="1"/>
</dbReference>
<keyword evidence="3" id="KW-1185">Reference proteome</keyword>
<dbReference type="PIRSF" id="PIRSF017082">
    <property type="entry name" value="YflP"/>
    <property type="match status" value="1"/>
</dbReference>
<reference evidence="3" key="1">
    <citation type="submission" date="2017-09" db="EMBL/GenBank/DDBJ databases">
        <title>FDA dAtabase for Regulatory Grade micrObial Sequences (FDA-ARGOS): Supporting development and validation of Infectious Disease Dx tests.</title>
        <authorList>
            <person name="Minogue T."/>
            <person name="Wolcott M."/>
            <person name="Wasieloski L."/>
            <person name="Aguilar W."/>
            <person name="Moore D."/>
            <person name="Tallon L."/>
            <person name="Sadzewicz L."/>
            <person name="Ott S."/>
            <person name="Zhao X."/>
            <person name="Nagaraj S."/>
            <person name="Vavikolanu K."/>
            <person name="Aluvathingal J."/>
            <person name="Nadendla S."/>
            <person name="Sichtig H."/>
        </authorList>
    </citation>
    <scope>NUCLEOTIDE SEQUENCE [LARGE SCALE GENOMIC DNA]</scope>
    <source>
        <strain evidence="3">FDAARGOS_394</strain>
    </source>
</reference>